<dbReference type="EMBL" id="BMAU01021204">
    <property type="protein sequence ID" value="GFX98976.1"/>
    <property type="molecule type" value="Genomic_DNA"/>
</dbReference>
<comment type="caution">
    <text evidence="1">The sequence shown here is derived from an EMBL/GenBank/DDBJ whole genome shotgun (WGS) entry which is preliminary data.</text>
</comment>
<dbReference type="Proteomes" id="UP000887159">
    <property type="component" value="Unassembled WGS sequence"/>
</dbReference>
<protein>
    <submittedName>
        <fullName evidence="1">Uncharacterized protein</fullName>
    </submittedName>
</protein>
<gene>
    <name evidence="1" type="ORF">TNCV_4301511</name>
</gene>
<name>A0A8X6RX16_TRICX</name>
<dbReference type="AlphaFoldDB" id="A0A8X6RX16"/>
<evidence type="ECO:0000313" key="2">
    <source>
        <dbReference type="Proteomes" id="UP000887159"/>
    </source>
</evidence>
<evidence type="ECO:0000313" key="1">
    <source>
        <dbReference type="EMBL" id="GFX98976.1"/>
    </source>
</evidence>
<reference evidence="1" key="1">
    <citation type="submission" date="2020-08" db="EMBL/GenBank/DDBJ databases">
        <title>Multicomponent nature underlies the extraordinary mechanical properties of spider dragline silk.</title>
        <authorList>
            <person name="Kono N."/>
            <person name="Nakamura H."/>
            <person name="Mori M."/>
            <person name="Yoshida Y."/>
            <person name="Ohtoshi R."/>
            <person name="Malay A.D."/>
            <person name="Moran D.A.P."/>
            <person name="Tomita M."/>
            <person name="Numata K."/>
            <person name="Arakawa K."/>
        </authorList>
    </citation>
    <scope>NUCLEOTIDE SEQUENCE</scope>
</reference>
<accession>A0A8X6RX16</accession>
<sequence length="246" mass="28442">MSPNSIPVRRRLIFLFSLSTNIFKRRSFVVEYLSGLGSFYNVPDIFQHPRFQLSHEVTKHRLLRSNPANPELCFDLIKPYLRINWDYLAPYHVSPIRKTADRCSYLRVASGLNVTPGLSTLANENYLRGRCKELKDHEKQWLDCWKNLKRNKREGCLSEETFFALRHTVNTIPELIKVNARRKAFPPFVTSSKLCLGLVLQDGLGRVSSYTAKMSLFWQRKTIDSDLPMCSLEPHSSGVECNALYV</sequence>
<keyword evidence="2" id="KW-1185">Reference proteome</keyword>
<proteinExistence type="predicted"/>
<organism evidence="1 2">
    <name type="scientific">Trichonephila clavipes</name>
    <name type="common">Golden silk orbweaver</name>
    <name type="synonym">Nephila clavipes</name>
    <dbReference type="NCBI Taxonomy" id="2585209"/>
    <lineage>
        <taxon>Eukaryota</taxon>
        <taxon>Metazoa</taxon>
        <taxon>Ecdysozoa</taxon>
        <taxon>Arthropoda</taxon>
        <taxon>Chelicerata</taxon>
        <taxon>Arachnida</taxon>
        <taxon>Araneae</taxon>
        <taxon>Araneomorphae</taxon>
        <taxon>Entelegynae</taxon>
        <taxon>Araneoidea</taxon>
        <taxon>Nephilidae</taxon>
        <taxon>Trichonephila</taxon>
    </lineage>
</organism>